<comment type="caution">
    <text evidence="3">The sequence shown here is derived from an EMBL/GenBank/DDBJ whole genome shotgun (WGS) entry which is preliminary data.</text>
</comment>
<dbReference type="GO" id="GO:0000922">
    <property type="term" value="C:spindle pole"/>
    <property type="evidence" value="ECO:0007669"/>
    <property type="project" value="InterPro"/>
</dbReference>
<dbReference type="PANTHER" id="PTHR21616">
    <property type="entry name" value="CENTROSOME SPINDLE POLE ASSOCIATED PROTEIN"/>
    <property type="match status" value="1"/>
</dbReference>
<keyword evidence="4" id="KW-1185">Reference proteome</keyword>
<feature type="compositionally biased region" description="Basic and acidic residues" evidence="2">
    <location>
        <begin position="10"/>
        <end position="57"/>
    </location>
</feature>
<dbReference type="GO" id="GO:0005874">
    <property type="term" value="C:microtubule"/>
    <property type="evidence" value="ECO:0007669"/>
    <property type="project" value="InterPro"/>
</dbReference>
<sequence length="155" mass="18643">MVLLQRRLKNREMIRLDEERQKEAEKRRKEKEEKRDEQLRQYFEKEKAAKMEEEKRTFSRKPSPVIPALQNKSIRKEERIPSAESHISYYSQDPPQPRAPSPPVPARRNQLRALEERKNVINELSEMRKQLRSEERRLQEQLLNVASDDDGPITR</sequence>
<dbReference type="EMBL" id="PPHD01058843">
    <property type="protein sequence ID" value="POI22366.1"/>
    <property type="molecule type" value="Genomic_DNA"/>
</dbReference>
<dbReference type="PANTHER" id="PTHR21616:SF2">
    <property type="entry name" value="CENTROSOME AND SPINDLE POLE-ASSOCIATED PROTEIN 1"/>
    <property type="match status" value="1"/>
</dbReference>
<dbReference type="OrthoDB" id="10044099at2759"/>
<gene>
    <name evidence="3" type="ORF">CIB84_013887</name>
</gene>
<dbReference type="InterPro" id="IPR026708">
    <property type="entry name" value="CSPP1"/>
</dbReference>
<proteinExistence type="predicted"/>
<dbReference type="Proteomes" id="UP000237246">
    <property type="component" value="Unassembled WGS sequence"/>
</dbReference>
<evidence type="ECO:0000313" key="4">
    <source>
        <dbReference type="Proteomes" id="UP000237246"/>
    </source>
</evidence>
<dbReference type="GO" id="GO:0005813">
    <property type="term" value="C:centrosome"/>
    <property type="evidence" value="ECO:0007669"/>
    <property type="project" value="InterPro"/>
</dbReference>
<organism evidence="3 4">
    <name type="scientific">Bambusicola thoracicus</name>
    <name type="common">Chinese bamboo-partridge</name>
    <name type="synonym">Perdix thoracica</name>
    <dbReference type="NCBI Taxonomy" id="9083"/>
    <lineage>
        <taxon>Eukaryota</taxon>
        <taxon>Metazoa</taxon>
        <taxon>Chordata</taxon>
        <taxon>Craniata</taxon>
        <taxon>Vertebrata</taxon>
        <taxon>Euteleostomi</taxon>
        <taxon>Archelosauria</taxon>
        <taxon>Archosauria</taxon>
        <taxon>Dinosauria</taxon>
        <taxon>Saurischia</taxon>
        <taxon>Theropoda</taxon>
        <taxon>Coelurosauria</taxon>
        <taxon>Aves</taxon>
        <taxon>Neognathae</taxon>
        <taxon>Galloanserae</taxon>
        <taxon>Galliformes</taxon>
        <taxon>Phasianidae</taxon>
        <taxon>Perdicinae</taxon>
        <taxon>Bambusicola</taxon>
    </lineage>
</organism>
<dbReference type="GO" id="GO:0032467">
    <property type="term" value="P:positive regulation of cytokinesis"/>
    <property type="evidence" value="ECO:0007669"/>
    <property type="project" value="InterPro"/>
</dbReference>
<evidence type="ECO:0000313" key="3">
    <source>
        <dbReference type="EMBL" id="POI22366.1"/>
    </source>
</evidence>
<feature type="region of interest" description="Disordered" evidence="2">
    <location>
        <begin position="1"/>
        <end position="109"/>
    </location>
</feature>
<accession>A0A2P4SE45</accession>
<evidence type="ECO:0008006" key="5">
    <source>
        <dbReference type="Google" id="ProtNLM"/>
    </source>
</evidence>
<evidence type="ECO:0000256" key="2">
    <source>
        <dbReference type="SAM" id="MobiDB-lite"/>
    </source>
</evidence>
<name>A0A2P4SE45_BAMTH</name>
<feature type="coiled-coil region" evidence="1">
    <location>
        <begin position="114"/>
        <end position="148"/>
    </location>
</feature>
<reference evidence="3 4" key="1">
    <citation type="submission" date="2018-01" db="EMBL/GenBank/DDBJ databases">
        <title>Comparison of the Chinese Bamboo Partridge and Red Junglefowl genome sequences highlights the importance of demography in genome evolution.</title>
        <authorList>
            <person name="Tiley G.P."/>
            <person name="Kimball R.T."/>
            <person name="Braun E.L."/>
            <person name="Burleigh J.G."/>
        </authorList>
    </citation>
    <scope>NUCLEOTIDE SEQUENCE [LARGE SCALE GENOMIC DNA]</scope>
    <source>
        <strain evidence="3">RTK389</strain>
        <tissue evidence="3">Blood</tissue>
    </source>
</reference>
<feature type="compositionally biased region" description="Pro residues" evidence="2">
    <location>
        <begin position="94"/>
        <end position="105"/>
    </location>
</feature>
<dbReference type="AlphaFoldDB" id="A0A2P4SE45"/>
<protein>
    <recommendedName>
        <fullName evidence="5">CCDC66 domain-containing protein</fullName>
    </recommendedName>
</protein>
<evidence type="ECO:0000256" key="1">
    <source>
        <dbReference type="SAM" id="Coils"/>
    </source>
</evidence>
<keyword evidence="1" id="KW-0175">Coiled coil</keyword>